<evidence type="ECO:0000313" key="1">
    <source>
        <dbReference type="EMBL" id="CAD8414297.1"/>
    </source>
</evidence>
<accession>A0A7S0GFA2</accession>
<name>A0A7S0GFA2_9STRA</name>
<gene>
    <name evidence="1" type="ORF">PINE0816_LOCUS10430</name>
</gene>
<protein>
    <submittedName>
        <fullName evidence="1">Uncharacterized protein</fullName>
    </submittedName>
</protein>
<dbReference type="AlphaFoldDB" id="A0A7S0GFA2"/>
<dbReference type="EMBL" id="HBEL01022261">
    <property type="protein sequence ID" value="CAD8414297.1"/>
    <property type="molecule type" value="Transcribed_RNA"/>
</dbReference>
<organism evidence="1">
    <name type="scientific">Proboscia inermis</name>
    <dbReference type="NCBI Taxonomy" id="420281"/>
    <lineage>
        <taxon>Eukaryota</taxon>
        <taxon>Sar</taxon>
        <taxon>Stramenopiles</taxon>
        <taxon>Ochrophyta</taxon>
        <taxon>Bacillariophyta</taxon>
        <taxon>Coscinodiscophyceae</taxon>
        <taxon>Rhizosoleniophycidae</taxon>
        <taxon>Rhizosoleniales</taxon>
        <taxon>Rhizosoleniaceae</taxon>
        <taxon>Proboscia</taxon>
    </lineage>
</organism>
<sequence length="213" mass="24337">MSSIRSTNAVNDSQRSTGPYIVEDRRMISRVSGDRIRITNTIEPGKRSASCFACVSAPSSFPCCGILPCCDYPRIIVKDLNASRYIYIRENSLEWNSPSMQRAKNSWCRLVVRDHVRTVYFDDEYFDEVYHDARCCSNLRTACCGGNGEQIQIDSRLYCNLCVRTYPCCCIPACFPKCCFPWMNREELTVAHAPEAATIIREARDDAMHRLQI</sequence>
<proteinExistence type="predicted"/>
<reference evidence="1" key="1">
    <citation type="submission" date="2021-01" db="EMBL/GenBank/DDBJ databases">
        <authorList>
            <person name="Corre E."/>
            <person name="Pelletier E."/>
            <person name="Niang G."/>
            <person name="Scheremetjew M."/>
            <person name="Finn R."/>
            <person name="Kale V."/>
            <person name="Holt S."/>
            <person name="Cochrane G."/>
            <person name="Meng A."/>
            <person name="Brown T."/>
            <person name="Cohen L."/>
        </authorList>
    </citation>
    <scope>NUCLEOTIDE SEQUENCE</scope>
    <source>
        <strain evidence="1">CCAP1064/1</strain>
    </source>
</reference>